<sequence>MENVWRDATAHSRKLSHAGDSPAHVLAKETARNHGLGKRIVIAMVMITALCHAPQSKTTNSRMATRAQGPIQPERHAVEHERWPPVLAVSRSAPRQLQFHVANTSPASRYAPAIHTSHEGDGILDGNGAIECTDRPTLPVHRVESRSTLRSVCIGVERTQRKERSPSSIAMLWPRRTVWSRNKAARSNPSVDMYTRRTEQRVVCSPFEMSPSTPCPSPRITVHVTVRVRQRRAHAAQGTLSVFDRDGVAPTRERLDETVVLFERASTARARASWMARNGRQGIRMGEAAAGERIVGDGGFGAKSG</sequence>
<dbReference type="AlphaFoldDB" id="A0A165C2X1"/>
<evidence type="ECO:0000313" key="3">
    <source>
        <dbReference type="Proteomes" id="UP000076871"/>
    </source>
</evidence>
<dbReference type="InParanoid" id="A0A165C2X1"/>
<proteinExistence type="predicted"/>
<accession>A0A165C2X1</accession>
<evidence type="ECO:0000313" key="2">
    <source>
        <dbReference type="EMBL" id="KZT02104.1"/>
    </source>
</evidence>
<name>A0A165C2X1_9APHY</name>
<dbReference type="GeneID" id="63830251"/>
<dbReference type="EMBL" id="KV427656">
    <property type="protein sequence ID" value="KZT02104.1"/>
    <property type="molecule type" value="Genomic_DNA"/>
</dbReference>
<reference evidence="2 3" key="1">
    <citation type="journal article" date="2016" name="Mol. Biol. Evol.">
        <title>Comparative Genomics of Early-Diverging Mushroom-Forming Fungi Provides Insights into the Origins of Lignocellulose Decay Capabilities.</title>
        <authorList>
            <person name="Nagy L.G."/>
            <person name="Riley R."/>
            <person name="Tritt A."/>
            <person name="Adam C."/>
            <person name="Daum C."/>
            <person name="Floudas D."/>
            <person name="Sun H."/>
            <person name="Yadav J.S."/>
            <person name="Pangilinan J."/>
            <person name="Larsson K.H."/>
            <person name="Matsuura K."/>
            <person name="Barry K."/>
            <person name="Labutti K."/>
            <person name="Kuo R."/>
            <person name="Ohm R.A."/>
            <person name="Bhattacharya S.S."/>
            <person name="Shirouzu T."/>
            <person name="Yoshinaga Y."/>
            <person name="Martin F.M."/>
            <person name="Grigoriev I.V."/>
            <person name="Hibbett D.S."/>
        </authorList>
    </citation>
    <scope>NUCLEOTIDE SEQUENCE [LARGE SCALE GENOMIC DNA]</scope>
    <source>
        <strain evidence="2 3">93-53</strain>
    </source>
</reference>
<protein>
    <submittedName>
        <fullName evidence="2">Uncharacterized protein</fullName>
    </submittedName>
</protein>
<dbReference type="RefSeq" id="XP_040759844.1">
    <property type="nucleotide sequence ID" value="XM_040913223.1"/>
</dbReference>
<keyword evidence="3" id="KW-1185">Reference proteome</keyword>
<gene>
    <name evidence="2" type="ORF">LAESUDRAFT_763205</name>
</gene>
<organism evidence="2 3">
    <name type="scientific">Laetiporus sulphureus 93-53</name>
    <dbReference type="NCBI Taxonomy" id="1314785"/>
    <lineage>
        <taxon>Eukaryota</taxon>
        <taxon>Fungi</taxon>
        <taxon>Dikarya</taxon>
        <taxon>Basidiomycota</taxon>
        <taxon>Agaricomycotina</taxon>
        <taxon>Agaricomycetes</taxon>
        <taxon>Polyporales</taxon>
        <taxon>Laetiporus</taxon>
    </lineage>
</organism>
<evidence type="ECO:0000256" key="1">
    <source>
        <dbReference type="SAM" id="MobiDB-lite"/>
    </source>
</evidence>
<dbReference type="Proteomes" id="UP000076871">
    <property type="component" value="Unassembled WGS sequence"/>
</dbReference>
<feature type="region of interest" description="Disordered" evidence="1">
    <location>
        <begin position="1"/>
        <end position="21"/>
    </location>
</feature>
<feature type="compositionally biased region" description="Basic and acidic residues" evidence="1">
    <location>
        <begin position="1"/>
        <end position="10"/>
    </location>
</feature>